<dbReference type="Gene3D" id="2.60.200.20">
    <property type="match status" value="1"/>
</dbReference>
<comment type="caution">
    <text evidence="3">The sequence shown here is derived from an EMBL/GenBank/DDBJ whole genome shotgun (WGS) entry which is preliminary data.</text>
</comment>
<feature type="region of interest" description="Disordered" evidence="1">
    <location>
        <begin position="585"/>
        <end position="678"/>
    </location>
</feature>
<feature type="compositionally biased region" description="Low complexity" evidence="1">
    <location>
        <begin position="633"/>
        <end position="642"/>
    </location>
</feature>
<feature type="region of interest" description="Disordered" evidence="1">
    <location>
        <begin position="1237"/>
        <end position="1260"/>
    </location>
</feature>
<dbReference type="Pfam" id="PF11397">
    <property type="entry name" value="GlcNAc"/>
    <property type="match status" value="1"/>
</dbReference>
<dbReference type="SMART" id="SM00240">
    <property type="entry name" value="FHA"/>
    <property type="match status" value="1"/>
</dbReference>
<feature type="compositionally biased region" description="Low complexity" evidence="1">
    <location>
        <begin position="1087"/>
        <end position="1125"/>
    </location>
</feature>
<feature type="region of interest" description="Disordered" evidence="1">
    <location>
        <begin position="1013"/>
        <end position="1140"/>
    </location>
</feature>
<reference evidence="3" key="1">
    <citation type="submission" date="2023-10" db="EMBL/GenBank/DDBJ databases">
        <authorList>
            <person name="Chen Y."/>
            <person name="Shah S."/>
            <person name="Dougan E. K."/>
            <person name="Thang M."/>
            <person name="Chan C."/>
        </authorList>
    </citation>
    <scope>NUCLEOTIDE SEQUENCE [LARGE SCALE GENOMIC DNA]</scope>
</reference>
<dbReference type="InterPro" id="IPR000253">
    <property type="entry name" value="FHA_dom"/>
</dbReference>
<accession>A0ABN9U151</accession>
<feature type="compositionally biased region" description="Basic and acidic residues" evidence="1">
    <location>
        <begin position="666"/>
        <end position="678"/>
    </location>
</feature>
<feature type="compositionally biased region" description="Low complexity" evidence="1">
    <location>
        <begin position="452"/>
        <end position="466"/>
    </location>
</feature>
<feature type="compositionally biased region" description="Low complexity" evidence="1">
    <location>
        <begin position="598"/>
        <end position="626"/>
    </location>
</feature>
<feature type="domain" description="FHA" evidence="2">
    <location>
        <begin position="498"/>
        <end position="547"/>
    </location>
</feature>
<dbReference type="InterPro" id="IPR044862">
    <property type="entry name" value="Pro_4_hyd_alph_FE2OG_OXY"/>
</dbReference>
<dbReference type="InterPro" id="IPR021067">
    <property type="entry name" value="Glycosyltransferase"/>
</dbReference>
<dbReference type="InterPro" id="IPR029044">
    <property type="entry name" value="Nucleotide-diphossugar_trans"/>
</dbReference>
<feature type="region of interest" description="Disordered" evidence="1">
    <location>
        <begin position="452"/>
        <end position="471"/>
    </location>
</feature>
<dbReference type="Gene3D" id="2.60.120.620">
    <property type="entry name" value="q2cbj1_9rhob like domain"/>
    <property type="match status" value="1"/>
</dbReference>
<evidence type="ECO:0000256" key="1">
    <source>
        <dbReference type="SAM" id="MobiDB-lite"/>
    </source>
</evidence>
<keyword evidence="4" id="KW-1185">Reference proteome</keyword>
<feature type="compositionally biased region" description="Low complexity" evidence="1">
    <location>
        <begin position="1014"/>
        <end position="1031"/>
    </location>
</feature>
<protein>
    <recommendedName>
        <fullName evidence="2">FHA domain-containing protein</fullName>
    </recommendedName>
</protein>
<dbReference type="EMBL" id="CAUYUJ010015316">
    <property type="protein sequence ID" value="CAK0852478.1"/>
    <property type="molecule type" value="Genomic_DNA"/>
</dbReference>
<dbReference type="SUPFAM" id="SSF49879">
    <property type="entry name" value="SMAD/FHA domain"/>
    <property type="match status" value="1"/>
</dbReference>
<evidence type="ECO:0000259" key="2">
    <source>
        <dbReference type="PROSITE" id="PS50006"/>
    </source>
</evidence>
<proteinExistence type="predicted"/>
<organism evidence="3 4">
    <name type="scientific">Prorocentrum cordatum</name>
    <dbReference type="NCBI Taxonomy" id="2364126"/>
    <lineage>
        <taxon>Eukaryota</taxon>
        <taxon>Sar</taxon>
        <taxon>Alveolata</taxon>
        <taxon>Dinophyceae</taxon>
        <taxon>Prorocentrales</taxon>
        <taxon>Prorocentraceae</taxon>
        <taxon>Prorocentrum</taxon>
    </lineage>
</organism>
<sequence length="1395" mass="148495">MASRDINAAIGAGGAAHDFDAAQFQLPSHQCINFGWRKAAGVNNSRGMAVMVSRRLRSQLQRIACPPAQRGIAGRAAMAVVAAGAMSAATFPIYLPPRGFAVAAHRSTARNVLEWAQQELDQLGHNCLPIAMCDYNCAFGIRADVAGRRFIGETGAAGIAEPAPEKSTRQIARNIWEGNHPAMALCMCIFRRRYVNEHDRKCVPERFSRRCDDLLALIRLTGALDIHAPLKDHDESPALFFGPQGHSEQVLIGKSLAELGASTCASLRAVWQGHPVCGGRAAVHWAGLHDASGAAHAAESEGLWAAQEAIGDSILLRLPASWVERRPQGRSSAIVRPGSHWHQFAALFGEVAEVALVWGSAADPSSVELLAEFRERESARGMYVTLARRFLHNPLSGGKDAVCPVVCRSGMAWRLRALAGMPSAADVLRGVWLGDAAVSGALAGEAPARAAGAPARPAESASAAQAADDDDEGPVYQLLRLGGKRPSSVALSRQKPSATLGRSRECDLVVASHLLSREHALLSLLGSGELFVEDRSTNGTWMNGKKLAPRLLTQLQDGDVLRFNEPKGDGDLQDPAFEVRLLQGADGALTPRPPATPRPRTAAAGAAAEGAAAAAARPAAERSAGVPTGGGTTAAAPSAGSAPSGGGERAARDRRDGAGAMAAAAADERARQEDPAERRQRLALAEHNRRQELLGTVQGAYRALNQPLEVGMNSWSEQRLREAHDRLMHRSRGGGQDVERAGGDATKAAAASGAPGRGRVPVCPPAKRAAPPALLQTAIADICSTMVSQDTGTFWSKTLASPRLRCLRVGTRFAGEDFVLQLDSHYRMAEGWDEELVSQLRLCASPKPILTTYPSSYTLPEDYCPGGPDRARLNPQTHPIVMCAREFGEADGFLRSGGKAVFAERLGATPPASLFWAAGFAFCSSAVLEEVPYDPGLEDLFFGEEPCMAARLWTSGWDFFAPTRVLGYHLWTRSHRPVFREHAGEERRRREASSQARARRLLAEAVADSADRYGLGSRRSASPGPPAAAGAPRRRGRHALGVVHEPARQGARREADDGCRAHPWADARPGGPDPRRAARRRPRGGPRRPAAARAGRQRRAAFAAAPRAAASPVGGPLLAPGRPAAPGGGARPQHPGFRRGGRVPPVHRCYERLALRGDCCPRAPEAAWKAAAAVAPAVARAGAAGVPLRPAGLGGGDRTWSSTVVRGDEMAWLSTPQGDSVLRQAARRVFGGLLREESEHADCSPEQVPEGRAPELPEEGPSCGDLGVLLSQLVGLRQELDEVYGLASTRMSLMLARYPGTGAYYTRHLDAQPGRDGPQRRLTALYYLNPSWSPEHGGRLRAYLPEAVGAEVEGARCLGDGEWALDIDPLSDRLVLFSSQWLPARCCPCTPSGSP</sequence>
<evidence type="ECO:0000313" key="4">
    <source>
        <dbReference type="Proteomes" id="UP001189429"/>
    </source>
</evidence>
<dbReference type="PROSITE" id="PS50006">
    <property type="entry name" value="FHA_DOMAIN"/>
    <property type="match status" value="1"/>
</dbReference>
<dbReference type="PANTHER" id="PTHR34496:SF9">
    <property type="entry name" value="[SKP1-PROTEIN]-HYDROXYPROLINE N-ACETYLGLUCOSAMINYLTRANSFERASE"/>
    <property type="match status" value="1"/>
</dbReference>
<feature type="compositionally biased region" description="Basic residues" evidence="1">
    <location>
        <begin position="1077"/>
        <end position="1086"/>
    </location>
</feature>
<dbReference type="Proteomes" id="UP001189429">
    <property type="component" value="Unassembled WGS sequence"/>
</dbReference>
<dbReference type="Pfam" id="PF00498">
    <property type="entry name" value="FHA"/>
    <property type="match status" value="1"/>
</dbReference>
<dbReference type="SUPFAM" id="SSF53448">
    <property type="entry name" value="Nucleotide-diphospho-sugar transferases"/>
    <property type="match status" value="1"/>
</dbReference>
<dbReference type="InterPro" id="IPR008984">
    <property type="entry name" value="SMAD_FHA_dom_sf"/>
</dbReference>
<dbReference type="Pfam" id="PF13640">
    <property type="entry name" value="2OG-FeII_Oxy_3"/>
    <property type="match status" value="1"/>
</dbReference>
<feature type="compositionally biased region" description="Basic and acidic residues" evidence="1">
    <location>
        <begin position="1045"/>
        <end position="1065"/>
    </location>
</feature>
<evidence type="ECO:0000313" key="3">
    <source>
        <dbReference type="EMBL" id="CAK0852478.1"/>
    </source>
</evidence>
<dbReference type="PANTHER" id="PTHR34496">
    <property type="entry name" value="GLCNAC TRANSFERASE-RELATED"/>
    <property type="match status" value="1"/>
</dbReference>
<name>A0ABN9U151_9DINO</name>
<gene>
    <name evidence="3" type="ORF">PCOR1329_LOCUS44239</name>
</gene>